<organism evidence="1 2">
    <name type="scientific">Stylonychia lemnae</name>
    <name type="common">Ciliate</name>
    <dbReference type="NCBI Taxonomy" id="5949"/>
    <lineage>
        <taxon>Eukaryota</taxon>
        <taxon>Sar</taxon>
        <taxon>Alveolata</taxon>
        <taxon>Ciliophora</taxon>
        <taxon>Intramacronucleata</taxon>
        <taxon>Spirotrichea</taxon>
        <taxon>Stichotrichia</taxon>
        <taxon>Sporadotrichida</taxon>
        <taxon>Oxytrichidae</taxon>
        <taxon>Stylonychinae</taxon>
        <taxon>Stylonychia</taxon>
    </lineage>
</organism>
<name>A0A078B8Z0_STYLE</name>
<dbReference type="Proteomes" id="UP000039865">
    <property type="component" value="Unassembled WGS sequence"/>
</dbReference>
<sequence length="213" mass="23433">MQTFFRTVSKGALVAGVGGLCLLSGGTLVPVIGASLVGSGAYSGIKATVRGAREIIDEDEGDMYYVYYDLANTSLQVTNYLLPEFVDIDLIASASNKKLAHCKAWFTTGSTTYVTFEITAGKNWGVLARKPGPISVKAASGIKELQLVKLEQRGSLGSDNDKVDWRKRYIKRKRSIQEVEQYAIKVFVEHEYNWLSTNCQKFAEILIKFAGSN</sequence>
<reference evidence="1 2" key="1">
    <citation type="submission" date="2014-06" db="EMBL/GenBank/DDBJ databases">
        <authorList>
            <person name="Swart Estienne"/>
        </authorList>
    </citation>
    <scope>NUCLEOTIDE SEQUENCE [LARGE SCALE GENOMIC DNA]</scope>
    <source>
        <strain evidence="1 2">130c</strain>
    </source>
</reference>
<accession>A0A078B8Z0</accession>
<protein>
    <submittedName>
        <fullName evidence="1">Uncharacterized protein</fullName>
    </submittedName>
</protein>
<evidence type="ECO:0000313" key="1">
    <source>
        <dbReference type="EMBL" id="CDW90965.1"/>
    </source>
</evidence>
<proteinExistence type="predicted"/>
<dbReference type="EMBL" id="CCKQ01018959">
    <property type="protein sequence ID" value="CDW90965.1"/>
    <property type="molecule type" value="Genomic_DNA"/>
</dbReference>
<dbReference type="InParanoid" id="A0A078B8Z0"/>
<evidence type="ECO:0000313" key="2">
    <source>
        <dbReference type="Proteomes" id="UP000039865"/>
    </source>
</evidence>
<keyword evidence="2" id="KW-1185">Reference proteome</keyword>
<dbReference type="AlphaFoldDB" id="A0A078B8Z0"/>
<gene>
    <name evidence="1" type="primary">Contig17223.g18342</name>
    <name evidence="1" type="ORF">STYLEM_20113</name>
</gene>